<sequence length="226" mass="25349">MAPTKRSVACKRCLNQMATWDLRGTAPKCEDDSSASAKCVHCKNLKKECIFVVSTLRARGIELQKAIAKKRAHRMDWALRNCYPKHPVDNELGSDAPDTVRYGSVMNLCRMNGVLLIATTTHLTIGAAPLPRRMLQHSSGGDPVSYKGEIGEFSDTLDLAHFAMFSISRAADYARSRQFAMVHLDYSNRSFQLRLFPDYKATIPNIYIDVHARHQIYDEIAGSRSV</sequence>
<organism evidence="1 2">
    <name type="scientific">Amorphotheca resinae ATCC 22711</name>
    <dbReference type="NCBI Taxonomy" id="857342"/>
    <lineage>
        <taxon>Eukaryota</taxon>
        <taxon>Fungi</taxon>
        <taxon>Dikarya</taxon>
        <taxon>Ascomycota</taxon>
        <taxon>Pezizomycotina</taxon>
        <taxon>Leotiomycetes</taxon>
        <taxon>Helotiales</taxon>
        <taxon>Amorphothecaceae</taxon>
        <taxon>Amorphotheca</taxon>
    </lineage>
</organism>
<proteinExistence type="predicted"/>
<dbReference type="InParanoid" id="A0A2T3BC13"/>
<dbReference type="OrthoDB" id="10664636at2759"/>
<protein>
    <submittedName>
        <fullName evidence="1">Uncharacterized protein</fullName>
    </submittedName>
</protein>
<dbReference type="GeneID" id="36571559"/>
<reference evidence="1 2" key="1">
    <citation type="journal article" date="2018" name="New Phytol.">
        <title>Comparative genomics and transcriptomics depict ericoid mycorrhizal fungi as versatile saprotrophs and plant mutualists.</title>
        <authorList>
            <person name="Martino E."/>
            <person name="Morin E."/>
            <person name="Grelet G.A."/>
            <person name="Kuo A."/>
            <person name="Kohler A."/>
            <person name="Daghino S."/>
            <person name="Barry K.W."/>
            <person name="Cichocki N."/>
            <person name="Clum A."/>
            <person name="Dockter R.B."/>
            <person name="Hainaut M."/>
            <person name="Kuo R.C."/>
            <person name="LaButti K."/>
            <person name="Lindahl B.D."/>
            <person name="Lindquist E.A."/>
            <person name="Lipzen A."/>
            <person name="Khouja H.R."/>
            <person name="Magnuson J."/>
            <person name="Murat C."/>
            <person name="Ohm R.A."/>
            <person name="Singer S.W."/>
            <person name="Spatafora J.W."/>
            <person name="Wang M."/>
            <person name="Veneault-Fourrey C."/>
            <person name="Henrissat B."/>
            <person name="Grigoriev I.V."/>
            <person name="Martin F.M."/>
            <person name="Perotto S."/>
        </authorList>
    </citation>
    <scope>NUCLEOTIDE SEQUENCE [LARGE SCALE GENOMIC DNA]</scope>
    <source>
        <strain evidence="1 2">ATCC 22711</strain>
    </source>
</reference>
<accession>A0A2T3BC13</accession>
<dbReference type="AlphaFoldDB" id="A0A2T3BC13"/>
<evidence type="ECO:0000313" key="2">
    <source>
        <dbReference type="Proteomes" id="UP000241818"/>
    </source>
</evidence>
<evidence type="ECO:0000313" key="1">
    <source>
        <dbReference type="EMBL" id="PSS25838.1"/>
    </source>
</evidence>
<gene>
    <name evidence="1" type="ORF">M430DRAFT_16545</name>
</gene>
<dbReference type="Proteomes" id="UP000241818">
    <property type="component" value="Unassembled WGS sequence"/>
</dbReference>
<dbReference type="RefSeq" id="XP_024724437.1">
    <property type="nucleotide sequence ID" value="XM_024863478.1"/>
</dbReference>
<keyword evidence="2" id="KW-1185">Reference proteome</keyword>
<dbReference type="EMBL" id="KZ679007">
    <property type="protein sequence ID" value="PSS25838.1"/>
    <property type="molecule type" value="Genomic_DNA"/>
</dbReference>
<name>A0A2T3BC13_AMORE</name>